<protein>
    <submittedName>
        <fullName evidence="1">Uncharacterized protein</fullName>
    </submittedName>
</protein>
<proteinExistence type="predicted"/>
<name>A0ACB9Q2R4_BAUVA</name>
<organism evidence="1 2">
    <name type="scientific">Bauhinia variegata</name>
    <name type="common">Purple orchid tree</name>
    <name type="synonym">Phanera variegata</name>
    <dbReference type="NCBI Taxonomy" id="167791"/>
    <lineage>
        <taxon>Eukaryota</taxon>
        <taxon>Viridiplantae</taxon>
        <taxon>Streptophyta</taxon>
        <taxon>Embryophyta</taxon>
        <taxon>Tracheophyta</taxon>
        <taxon>Spermatophyta</taxon>
        <taxon>Magnoliopsida</taxon>
        <taxon>eudicotyledons</taxon>
        <taxon>Gunneridae</taxon>
        <taxon>Pentapetalae</taxon>
        <taxon>rosids</taxon>
        <taxon>fabids</taxon>
        <taxon>Fabales</taxon>
        <taxon>Fabaceae</taxon>
        <taxon>Cercidoideae</taxon>
        <taxon>Cercideae</taxon>
        <taxon>Bauhiniinae</taxon>
        <taxon>Bauhinia</taxon>
    </lineage>
</organism>
<gene>
    <name evidence="1" type="ORF">L6164_003245</name>
</gene>
<dbReference type="EMBL" id="CM039427">
    <property type="protein sequence ID" value="KAI4354379.1"/>
    <property type="molecule type" value="Genomic_DNA"/>
</dbReference>
<evidence type="ECO:0000313" key="1">
    <source>
        <dbReference type="EMBL" id="KAI4354379.1"/>
    </source>
</evidence>
<dbReference type="Proteomes" id="UP000828941">
    <property type="component" value="Chromosome 2"/>
</dbReference>
<sequence>MESSSARISVSSHSGQPTKRLLFDRRYGWVIDEWKEPSDQALEGGRGRFCILPLARALLQMTTQSINRSAILARKALENPQLFSHEMQAAFDDGLRNFTSSGHNFLILSKNSQSQASNGSSHSQMENNDQRAA</sequence>
<accession>A0ACB9Q2R4</accession>
<comment type="caution">
    <text evidence="1">The sequence shown here is derived from an EMBL/GenBank/DDBJ whole genome shotgun (WGS) entry which is preliminary data.</text>
</comment>
<reference evidence="1 2" key="1">
    <citation type="journal article" date="2022" name="DNA Res.">
        <title>Chromosomal-level genome assembly of the orchid tree Bauhinia variegata (Leguminosae; Cercidoideae) supports the allotetraploid origin hypothesis of Bauhinia.</title>
        <authorList>
            <person name="Zhong Y."/>
            <person name="Chen Y."/>
            <person name="Zheng D."/>
            <person name="Pang J."/>
            <person name="Liu Y."/>
            <person name="Luo S."/>
            <person name="Meng S."/>
            <person name="Qian L."/>
            <person name="Wei D."/>
            <person name="Dai S."/>
            <person name="Zhou R."/>
        </authorList>
    </citation>
    <scope>NUCLEOTIDE SEQUENCE [LARGE SCALE GENOMIC DNA]</scope>
    <source>
        <strain evidence="1">BV-YZ2020</strain>
    </source>
</reference>
<evidence type="ECO:0000313" key="2">
    <source>
        <dbReference type="Proteomes" id="UP000828941"/>
    </source>
</evidence>
<keyword evidence="2" id="KW-1185">Reference proteome</keyword>